<dbReference type="InterPro" id="IPR021486">
    <property type="entry name" value="DUF3139"/>
</dbReference>
<dbReference type="AlphaFoldDB" id="A0A177L5E3"/>
<name>A0A177L5E3_9BACI</name>
<dbReference type="Pfam" id="PF11337">
    <property type="entry name" value="DUF3139"/>
    <property type="match status" value="1"/>
</dbReference>
<feature type="transmembrane region" description="Helical" evidence="1">
    <location>
        <begin position="14"/>
        <end position="33"/>
    </location>
</feature>
<comment type="caution">
    <text evidence="2">The sequence shown here is derived from an EMBL/GenBank/DDBJ whole genome shotgun (WGS) entry which is preliminary data.</text>
</comment>
<sequence length="170" mass="19624">MNDRIGGSKIKKKIVNTVLTLLITVALGVYYILPNPFTGAQLEKDVREYLYNEQGIMENDILRLEVRSSSLENSGEDRYLAVVYFKDEPELDYGYEWDAEGKIVPAYITFGNHNPKHYQIKIESSETNLSIAVSNDIKNKIKEMADQEETSMQEITSRIIEEFFSKRDQE</sequence>
<gene>
    <name evidence="2" type="ORF">AWH49_14725</name>
</gene>
<protein>
    <submittedName>
        <fullName evidence="2">Uncharacterized protein</fullName>
    </submittedName>
</protein>
<evidence type="ECO:0000313" key="3">
    <source>
        <dbReference type="Proteomes" id="UP000076935"/>
    </source>
</evidence>
<reference evidence="2 3" key="1">
    <citation type="submission" date="2016-01" db="EMBL/GenBank/DDBJ databases">
        <title>Investigation of taxonomic status of Bacillus aminovorans.</title>
        <authorList>
            <person name="Verma A."/>
            <person name="Pal Y."/>
            <person name="Krishnamurthi S."/>
        </authorList>
    </citation>
    <scope>NUCLEOTIDE SEQUENCE [LARGE SCALE GENOMIC DNA]</scope>
    <source>
        <strain evidence="2 3">DSM 1314</strain>
    </source>
</reference>
<dbReference type="RefSeq" id="WP_063965752.1">
    <property type="nucleotide sequence ID" value="NZ_JBCNAN010000072.1"/>
</dbReference>
<proteinExistence type="predicted"/>
<evidence type="ECO:0000313" key="2">
    <source>
        <dbReference type="EMBL" id="OAH60898.1"/>
    </source>
</evidence>
<keyword evidence="1" id="KW-0472">Membrane</keyword>
<accession>A0A177L5E3</accession>
<keyword evidence="1" id="KW-1133">Transmembrane helix</keyword>
<organism evidence="2 3">
    <name type="scientific">Domibacillus aminovorans</name>
    <dbReference type="NCBI Taxonomy" id="29332"/>
    <lineage>
        <taxon>Bacteria</taxon>
        <taxon>Bacillati</taxon>
        <taxon>Bacillota</taxon>
        <taxon>Bacilli</taxon>
        <taxon>Bacillales</taxon>
        <taxon>Bacillaceae</taxon>
        <taxon>Domibacillus</taxon>
    </lineage>
</organism>
<dbReference type="EMBL" id="LQWY01000029">
    <property type="protein sequence ID" value="OAH60898.1"/>
    <property type="molecule type" value="Genomic_DNA"/>
</dbReference>
<keyword evidence="3" id="KW-1185">Reference proteome</keyword>
<evidence type="ECO:0000256" key="1">
    <source>
        <dbReference type="SAM" id="Phobius"/>
    </source>
</evidence>
<dbReference type="Proteomes" id="UP000076935">
    <property type="component" value="Unassembled WGS sequence"/>
</dbReference>
<keyword evidence="1" id="KW-0812">Transmembrane</keyword>